<evidence type="ECO:0000313" key="6">
    <source>
        <dbReference type="Proteomes" id="UP000010482"/>
    </source>
</evidence>
<reference evidence="5" key="1">
    <citation type="submission" date="2012-04" db="EMBL/GenBank/DDBJ databases">
        <title>Finished genome of Dactylococcopsis salina PCC 8305.</title>
        <authorList>
            <consortium name="US DOE Joint Genome Institute"/>
            <person name="Gugger M."/>
            <person name="Coursin T."/>
            <person name="Rippka R."/>
            <person name="Tandeau De Marsac N."/>
            <person name="Huntemann M."/>
            <person name="Wei C.-L."/>
            <person name="Han J."/>
            <person name="Detter J.C."/>
            <person name="Han C."/>
            <person name="Tapia R."/>
            <person name="Daligault H."/>
            <person name="Chen A."/>
            <person name="Krypides N."/>
            <person name="Mavromatis K."/>
            <person name="Markowitz V."/>
            <person name="Szeto E."/>
            <person name="Ivanova N."/>
            <person name="Ovchinnikova G."/>
            <person name="Pagani I."/>
            <person name="Pati A."/>
            <person name="Goodwin L."/>
            <person name="Peters L."/>
            <person name="Pitluck S."/>
            <person name="Woyke T."/>
            <person name="Kerfeld C."/>
        </authorList>
    </citation>
    <scope>NUCLEOTIDE SEQUENCE [LARGE SCALE GENOMIC DNA]</scope>
    <source>
        <strain evidence="5">PCC 8305</strain>
    </source>
</reference>
<keyword evidence="1 3" id="KW-0963">Cytoplasm</keyword>
<dbReference type="AlphaFoldDB" id="K9YVB0"/>
<feature type="domain" description="Ribosome maturation factor RimP N-terminal" evidence="4">
    <location>
        <begin position="13"/>
        <end position="84"/>
    </location>
</feature>
<keyword evidence="2 3" id="KW-0690">Ribosome biogenesis</keyword>
<accession>K9YVB0</accession>
<dbReference type="HAMAP" id="MF_01077">
    <property type="entry name" value="RimP"/>
    <property type="match status" value="1"/>
</dbReference>
<comment type="similarity">
    <text evidence="3">Belongs to the RimP family.</text>
</comment>
<dbReference type="OrthoDB" id="9805006at2"/>
<dbReference type="GO" id="GO:0000028">
    <property type="term" value="P:ribosomal small subunit assembly"/>
    <property type="evidence" value="ECO:0007669"/>
    <property type="project" value="TreeGrafter"/>
</dbReference>
<comment type="function">
    <text evidence="3">Required for maturation of 30S ribosomal subunits.</text>
</comment>
<dbReference type="STRING" id="13035.Dacsa_1799"/>
<dbReference type="GO" id="GO:0006412">
    <property type="term" value="P:translation"/>
    <property type="evidence" value="ECO:0007669"/>
    <property type="project" value="TreeGrafter"/>
</dbReference>
<name>K9YVB0_DACS8</name>
<dbReference type="PATRIC" id="fig|13035.3.peg.2036"/>
<proteinExistence type="inferred from homology"/>
<dbReference type="KEGG" id="dsl:Dacsa_1799"/>
<dbReference type="PANTHER" id="PTHR33867:SF1">
    <property type="entry name" value="RIBOSOME MATURATION FACTOR RIMP"/>
    <property type="match status" value="1"/>
</dbReference>
<dbReference type="NCBIfam" id="NF000935">
    <property type="entry name" value="PRK00092.3-3"/>
    <property type="match status" value="1"/>
</dbReference>
<dbReference type="FunFam" id="3.30.300.70:FF:000001">
    <property type="entry name" value="Ribosome maturation factor RimP"/>
    <property type="match status" value="1"/>
</dbReference>
<comment type="subcellular location">
    <subcellularLocation>
        <location evidence="3">Cytoplasm</location>
    </subcellularLocation>
</comment>
<dbReference type="Proteomes" id="UP000010482">
    <property type="component" value="Chromosome"/>
</dbReference>
<evidence type="ECO:0000256" key="2">
    <source>
        <dbReference type="ARBA" id="ARBA00022517"/>
    </source>
</evidence>
<dbReference type="EMBL" id="CP003944">
    <property type="protein sequence ID" value="AFZ50457.1"/>
    <property type="molecule type" value="Genomic_DNA"/>
</dbReference>
<dbReference type="Pfam" id="PF02576">
    <property type="entry name" value="RimP_N"/>
    <property type="match status" value="1"/>
</dbReference>
<dbReference type="eggNOG" id="COG0779">
    <property type="taxonomic scope" value="Bacteria"/>
</dbReference>
<dbReference type="SUPFAM" id="SSF74942">
    <property type="entry name" value="YhbC-like, C-terminal domain"/>
    <property type="match status" value="1"/>
</dbReference>
<evidence type="ECO:0000313" key="5">
    <source>
        <dbReference type="EMBL" id="AFZ50457.1"/>
    </source>
</evidence>
<evidence type="ECO:0000259" key="4">
    <source>
        <dbReference type="Pfam" id="PF02576"/>
    </source>
</evidence>
<dbReference type="InterPro" id="IPR028989">
    <property type="entry name" value="RimP_N"/>
</dbReference>
<keyword evidence="6" id="KW-1185">Reference proteome</keyword>
<evidence type="ECO:0000256" key="1">
    <source>
        <dbReference type="ARBA" id="ARBA00022490"/>
    </source>
</evidence>
<dbReference type="InterPro" id="IPR036847">
    <property type="entry name" value="RimP_C_sf"/>
</dbReference>
<dbReference type="InterPro" id="IPR035956">
    <property type="entry name" value="RimP_N_sf"/>
</dbReference>
<dbReference type="RefSeq" id="WP_015229454.1">
    <property type="nucleotide sequence ID" value="NC_019780.1"/>
</dbReference>
<dbReference type="PANTHER" id="PTHR33867">
    <property type="entry name" value="RIBOSOME MATURATION FACTOR RIMP"/>
    <property type="match status" value="1"/>
</dbReference>
<dbReference type="HOGENOM" id="CLU_070525_2_1_3"/>
<evidence type="ECO:0000256" key="3">
    <source>
        <dbReference type="HAMAP-Rule" id="MF_01077"/>
    </source>
</evidence>
<protein>
    <recommendedName>
        <fullName evidence="3">Ribosome maturation factor RimP</fullName>
    </recommendedName>
</protein>
<dbReference type="InterPro" id="IPR003728">
    <property type="entry name" value="Ribosome_maturation_RimP"/>
</dbReference>
<sequence>MTHPLTAKIEAIATPIADHLGLELVEIAFLTNENPPILRVEVRNPEDDTSLHDCEQMSRTLEEQLDLTAVIPDAYVLEVSSPGISEELTRDREYISFKGFPVLVMTNPPHKGKEQWRGTLNRRDETTVYINQKGRLIKIPRDVIQSVKLDSTDN</sequence>
<dbReference type="SUPFAM" id="SSF75420">
    <property type="entry name" value="YhbC-like, N-terminal domain"/>
    <property type="match status" value="1"/>
</dbReference>
<gene>
    <name evidence="3" type="primary">rimP</name>
    <name evidence="5" type="ORF">Dacsa_1799</name>
</gene>
<organism evidence="5 6">
    <name type="scientific">Dactylococcopsis salina (strain PCC 8305)</name>
    <name type="common">Myxobactron salinum</name>
    <dbReference type="NCBI Taxonomy" id="13035"/>
    <lineage>
        <taxon>Bacteria</taxon>
        <taxon>Bacillati</taxon>
        <taxon>Cyanobacteriota</taxon>
        <taxon>Cyanophyceae</taxon>
        <taxon>Nodosilineales</taxon>
        <taxon>Cymatolegaceae</taxon>
        <taxon>Dactylococcopsis</taxon>
    </lineage>
</organism>
<dbReference type="Gene3D" id="3.30.300.70">
    <property type="entry name" value="RimP-like superfamily, N-terminal"/>
    <property type="match status" value="1"/>
</dbReference>
<dbReference type="GO" id="GO:0005829">
    <property type="term" value="C:cytosol"/>
    <property type="evidence" value="ECO:0007669"/>
    <property type="project" value="TreeGrafter"/>
</dbReference>